<sequence length="134" mass="15208">MSKSINLFIKRKVSEAQIITLLNRYIPEGVESLEHPQDSAAFFLQYFDNESEFHQNLGLSWASDDLILDEVKLAMNLANELSTDVLLEPERLALPDGYQWCLATMNNQLYAVETIDVEDGIALRPHTPKVLLTT</sequence>
<dbReference type="OrthoDB" id="7004756at2"/>
<evidence type="ECO:0000313" key="2">
    <source>
        <dbReference type="Proteomes" id="UP000238327"/>
    </source>
</evidence>
<organism evidence="1 2">
    <name type="scientific">Ectopseudomonas mendocina</name>
    <name type="common">Pseudomonas mendocina</name>
    <dbReference type="NCBI Taxonomy" id="300"/>
    <lineage>
        <taxon>Bacteria</taxon>
        <taxon>Pseudomonadati</taxon>
        <taxon>Pseudomonadota</taxon>
        <taxon>Gammaproteobacteria</taxon>
        <taxon>Pseudomonadales</taxon>
        <taxon>Pseudomonadaceae</taxon>
        <taxon>Ectopseudomonas</taxon>
    </lineage>
</organism>
<proteinExistence type="predicted"/>
<dbReference type="Proteomes" id="UP000238327">
    <property type="component" value="Chromosome"/>
</dbReference>
<dbReference type="RefSeq" id="WP_106736400.1">
    <property type="nucleotide sequence ID" value="NZ_CP027657.1"/>
</dbReference>
<reference evidence="1 2" key="1">
    <citation type="submission" date="2018-03" db="EMBL/GenBank/DDBJ databases">
        <title>Complete genome sequence and methylome analysis of Pseudomonas mendocina NEB 698.</title>
        <authorList>
            <person name="Morgan R.D."/>
        </authorList>
    </citation>
    <scope>NUCLEOTIDE SEQUENCE [LARGE SCALE GENOMIC DNA]</scope>
    <source>
        <strain evidence="1 2">NEB698</strain>
    </source>
</reference>
<protein>
    <submittedName>
        <fullName evidence="1">Uncharacterized protein</fullName>
    </submittedName>
</protein>
<gene>
    <name evidence="1" type="ORF">C7A17_01825</name>
</gene>
<name>A0A2R3QID7_ECTME</name>
<dbReference type="EMBL" id="CP027657">
    <property type="protein sequence ID" value="AVO51551.1"/>
    <property type="molecule type" value="Genomic_DNA"/>
</dbReference>
<dbReference type="AlphaFoldDB" id="A0A2R3QID7"/>
<evidence type="ECO:0000313" key="1">
    <source>
        <dbReference type="EMBL" id="AVO51551.1"/>
    </source>
</evidence>
<accession>A0A2R3QID7</accession>